<sequence>MDCFSSLPPEISVMILLHLRTRSNIKLLLSASPTMLQHYRESKEDIQRAHLRAELPGGLLQDALVVAKFPLKNPYIEDYITKATSTYPSRAYLCMPSPYSNVDQLQFRGQPIGIDILRVDALTDVERKRLFRAFLRYKLVSKIHYLEDSLELKVIDKLVASAFKRSPETVTETGKFIPDNGLRSPDSMWFSSNAYVKDSFIEGLNTDELAFLGFDPTTRLLNAPRDDRGCPMGLMEWLAKILMRLRQRGRTLGLRMDHLFGDEIFNDEPNHRRGEEWSEIGQVLRDNGSLIFDSLSVVIAIYSGKSTDKEGMDIAG</sequence>
<accession>F9G5J8</accession>
<comment type="caution">
    <text evidence="1">The sequence shown here is derived from an EMBL/GenBank/DDBJ whole genome shotgun (WGS) entry which is preliminary data.</text>
</comment>
<gene>
    <name evidence="1" type="ORF">FOXB_13930</name>
</gene>
<name>F9G5J8_FUSOF</name>
<organism evidence="1">
    <name type="scientific">Fusarium oxysporum (strain Fo5176)</name>
    <name type="common">Fusarium vascular wilt</name>
    <dbReference type="NCBI Taxonomy" id="660025"/>
    <lineage>
        <taxon>Eukaryota</taxon>
        <taxon>Fungi</taxon>
        <taxon>Dikarya</taxon>
        <taxon>Ascomycota</taxon>
        <taxon>Pezizomycotina</taxon>
        <taxon>Sordariomycetes</taxon>
        <taxon>Hypocreomycetidae</taxon>
        <taxon>Hypocreales</taxon>
        <taxon>Nectriaceae</taxon>
        <taxon>Fusarium</taxon>
        <taxon>Fusarium oxysporum species complex</taxon>
    </lineage>
</organism>
<dbReference type="AlphaFoldDB" id="F9G5J8"/>
<evidence type="ECO:0000313" key="1">
    <source>
        <dbReference type="EMBL" id="EGU75579.1"/>
    </source>
</evidence>
<protein>
    <submittedName>
        <fullName evidence="1">Uncharacterized protein</fullName>
    </submittedName>
</protein>
<dbReference type="OrthoDB" id="4636359at2759"/>
<dbReference type="EMBL" id="AFQF01003453">
    <property type="protein sequence ID" value="EGU75579.1"/>
    <property type="molecule type" value="Genomic_DNA"/>
</dbReference>
<reference evidence="1" key="1">
    <citation type="journal article" date="2012" name="Mol. Plant Microbe Interact.">
        <title>A highly conserved effector in Fusarium oxysporum is required for full virulence on Arabidopsis.</title>
        <authorList>
            <person name="Thatcher L.F."/>
            <person name="Gardiner D.M."/>
            <person name="Kazan K."/>
            <person name="Manners J."/>
        </authorList>
    </citation>
    <scope>NUCLEOTIDE SEQUENCE [LARGE SCALE GENOMIC DNA]</scope>
    <source>
        <strain evidence="1">Fo5176</strain>
    </source>
</reference>
<proteinExistence type="predicted"/>